<accession>A0A6A6G8I5</accession>
<feature type="chain" id="PRO_5025396407" description="Secreted protein" evidence="1">
    <location>
        <begin position="27"/>
        <end position="149"/>
    </location>
</feature>
<gene>
    <name evidence="2" type="ORF">BDZ85DRAFT_132317</name>
</gene>
<dbReference type="AlphaFoldDB" id="A0A6A6G8I5"/>
<evidence type="ECO:0000313" key="2">
    <source>
        <dbReference type="EMBL" id="KAF2221690.1"/>
    </source>
</evidence>
<sequence>MQMLIRPRPALTIALLQLLLIHHSTRLEPSPLASRARSPSFWPTTKGTCTPAGASRDDAVSFDAESAVLQPSGRLNGSQVWSSCLSRPTEIFQPLNHLRSKQCSCGPPNPLPLPVPMSNPSAHAQHPSPCISGSGAMIDLYRSFNGHGS</sequence>
<evidence type="ECO:0008006" key="4">
    <source>
        <dbReference type="Google" id="ProtNLM"/>
    </source>
</evidence>
<proteinExistence type="predicted"/>
<feature type="signal peptide" evidence="1">
    <location>
        <begin position="1"/>
        <end position="26"/>
    </location>
</feature>
<reference evidence="3" key="1">
    <citation type="journal article" date="2020" name="Stud. Mycol.">
        <title>101 Dothideomycetes genomes: A test case for predicting lifestyles and emergence of pathogens.</title>
        <authorList>
            <person name="Haridas S."/>
            <person name="Albert R."/>
            <person name="Binder M."/>
            <person name="Bloem J."/>
            <person name="LaButti K."/>
            <person name="Salamov A."/>
            <person name="Andreopoulos B."/>
            <person name="Baker S."/>
            <person name="Barry K."/>
            <person name="Bills G."/>
            <person name="Bluhm B."/>
            <person name="Cannon C."/>
            <person name="Castanera R."/>
            <person name="Culley D."/>
            <person name="Daum C."/>
            <person name="Ezra D."/>
            <person name="Gonzalez J."/>
            <person name="Henrissat B."/>
            <person name="Kuo A."/>
            <person name="Liang C."/>
            <person name="Lipzen A."/>
            <person name="Lutzoni F."/>
            <person name="Magnuson J."/>
            <person name="Mondo S."/>
            <person name="Nolan M."/>
            <person name="Ohm R."/>
            <person name="Pangilinan J."/>
            <person name="Park H.-J."/>
            <person name="Ramirez L."/>
            <person name="Alfaro M."/>
            <person name="Sun H."/>
            <person name="Tritt A."/>
            <person name="Yoshinaga Y."/>
            <person name="Zwiers L.-H."/>
            <person name="Turgeon B."/>
            <person name="Goodwin S."/>
            <person name="Spatafora J."/>
            <person name="Crous P."/>
            <person name="Grigoriev I."/>
        </authorList>
    </citation>
    <scope>NUCLEOTIDE SEQUENCE [LARGE SCALE GENOMIC DNA]</scope>
    <source>
        <strain evidence="3">CECT 20119</strain>
    </source>
</reference>
<dbReference type="Proteomes" id="UP000799538">
    <property type="component" value="Unassembled WGS sequence"/>
</dbReference>
<name>A0A6A6G8I5_9PEZI</name>
<dbReference type="EMBL" id="ML992509">
    <property type="protein sequence ID" value="KAF2221690.1"/>
    <property type="molecule type" value="Genomic_DNA"/>
</dbReference>
<keyword evidence="1" id="KW-0732">Signal</keyword>
<keyword evidence="3" id="KW-1185">Reference proteome</keyword>
<evidence type="ECO:0000256" key="1">
    <source>
        <dbReference type="SAM" id="SignalP"/>
    </source>
</evidence>
<organism evidence="2 3">
    <name type="scientific">Elsinoe ampelina</name>
    <dbReference type="NCBI Taxonomy" id="302913"/>
    <lineage>
        <taxon>Eukaryota</taxon>
        <taxon>Fungi</taxon>
        <taxon>Dikarya</taxon>
        <taxon>Ascomycota</taxon>
        <taxon>Pezizomycotina</taxon>
        <taxon>Dothideomycetes</taxon>
        <taxon>Dothideomycetidae</taxon>
        <taxon>Myriangiales</taxon>
        <taxon>Elsinoaceae</taxon>
        <taxon>Elsinoe</taxon>
    </lineage>
</organism>
<protein>
    <recommendedName>
        <fullName evidence="4">Secreted protein</fullName>
    </recommendedName>
</protein>
<evidence type="ECO:0000313" key="3">
    <source>
        <dbReference type="Proteomes" id="UP000799538"/>
    </source>
</evidence>